<evidence type="ECO:0000313" key="2">
    <source>
        <dbReference type="EMBL" id="CAE7514383.1"/>
    </source>
</evidence>
<feature type="region of interest" description="Disordered" evidence="1">
    <location>
        <begin position="1"/>
        <end position="64"/>
    </location>
</feature>
<gene>
    <name evidence="2" type="primary">Wdr46</name>
    <name evidence="2" type="ORF">SPIL2461_LOCUS13417</name>
</gene>
<dbReference type="AlphaFoldDB" id="A0A812T8U1"/>
<feature type="non-terminal residue" evidence="2">
    <location>
        <position position="184"/>
    </location>
</feature>
<dbReference type="GO" id="GO:0000462">
    <property type="term" value="P:maturation of SSU-rRNA from tricistronic rRNA transcript (SSU-rRNA, 5.8S rRNA, LSU-rRNA)"/>
    <property type="evidence" value="ECO:0007669"/>
    <property type="project" value="TreeGrafter"/>
</dbReference>
<protein>
    <submittedName>
        <fullName evidence="2">Wdr46 protein</fullName>
    </submittedName>
</protein>
<dbReference type="InterPro" id="IPR040315">
    <property type="entry name" value="WDR46/Utp7"/>
</dbReference>
<dbReference type="PANTHER" id="PTHR14085:SF3">
    <property type="entry name" value="WD REPEAT-CONTAINING PROTEIN 46"/>
    <property type="match status" value="1"/>
</dbReference>
<proteinExistence type="predicted"/>
<feature type="compositionally biased region" description="Basic and acidic residues" evidence="1">
    <location>
        <begin position="50"/>
        <end position="62"/>
    </location>
</feature>
<dbReference type="GO" id="GO:0032040">
    <property type="term" value="C:small-subunit processome"/>
    <property type="evidence" value="ECO:0007669"/>
    <property type="project" value="TreeGrafter"/>
</dbReference>
<dbReference type="Proteomes" id="UP000649617">
    <property type="component" value="Unassembled WGS sequence"/>
</dbReference>
<accession>A0A812T8U1</accession>
<dbReference type="GO" id="GO:0030686">
    <property type="term" value="C:90S preribosome"/>
    <property type="evidence" value="ECO:0007669"/>
    <property type="project" value="TreeGrafter"/>
</dbReference>
<dbReference type="OrthoDB" id="10251154at2759"/>
<dbReference type="PANTHER" id="PTHR14085">
    <property type="entry name" value="WD-REPEAT PROTEIN BING4"/>
    <property type="match status" value="1"/>
</dbReference>
<feature type="compositionally biased region" description="Basic residues" evidence="1">
    <location>
        <begin position="32"/>
        <end position="49"/>
    </location>
</feature>
<reference evidence="2" key="1">
    <citation type="submission" date="2021-02" db="EMBL/GenBank/DDBJ databases">
        <authorList>
            <person name="Dougan E. K."/>
            <person name="Rhodes N."/>
            <person name="Thang M."/>
            <person name="Chan C."/>
        </authorList>
    </citation>
    <scope>NUCLEOTIDE SEQUENCE</scope>
</reference>
<organism evidence="2 3">
    <name type="scientific">Symbiodinium pilosum</name>
    <name type="common">Dinoflagellate</name>
    <dbReference type="NCBI Taxonomy" id="2952"/>
    <lineage>
        <taxon>Eukaryota</taxon>
        <taxon>Sar</taxon>
        <taxon>Alveolata</taxon>
        <taxon>Dinophyceae</taxon>
        <taxon>Suessiales</taxon>
        <taxon>Symbiodiniaceae</taxon>
        <taxon>Symbiodinium</taxon>
    </lineage>
</organism>
<keyword evidence="3" id="KW-1185">Reference proteome</keyword>
<feature type="compositionally biased region" description="Basic and acidic residues" evidence="1">
    <location>
        <begin position="1"/>
        <end position="31"/>
    </location>
</feature>
<evidence type="ECO:0000256" key="1">
    <source>
        <dbReference type="SAM" id="MobiDB-lite"/>
    </source>
</evidence>
<evidence type="ECO:0000313" key="3">
    <source>
        <dbReference type="Proteomes" id="UP000649617"/>
    </source>
</evidence>
<feature type="non-terminal residue" evidence="2">
    <location>
        <position position="1"/>
    </location>
</feature>
<name>A0A812T8U1_SYMPI</name>
<dbReference type="EMBL" id="CAJNIZ010029225">
    <property type="protein sequence ID" value="CAE7514383.1"/>
    <property type="molecule type" value="Genomic_DNA"/>
</dbReference>
<sequence>VIKLDDHGEVPIHSRREGLDRNKAGGDDARGRGKGRGRGGRGKGRGKGKNFKEPVPKPDKGLAKRMSKYAREDIALKDVVSKHDKKLSSQMKQRFRSDRDNAFRLAKAEVLQTAEAGFIETEEGDDSQTQRLTQQDIIQSAGVGVARKHFFFDLPYGPYCCSVGRNGQNMLAGGQKGHIAFMHL</sequence>
<comment type="caution">
    <text evidence="2">The sequence shown here is derived from an EMBL/GenBank/DDBJ whole genome shotgun (WGS) entry which is preliminary data.</text>
</comment>